<dbReference type="GO" id="GO:0030246">
    <property type="term" value="F:carbohydrate binding"/>
    <property type="evidence" value="ECO:0007669"/>
    <property type="project" value="UniProtKB-KW"/>
</dbReference>
<accession>A0A8S1GZ82</accession>
<dbReference type="PROSITE" id="PS51304">
    <property type="entry name" value="GALECTIN"/>
    <property type="match status" value="1"/>
</dbReference>
<proteinExistence type="predicted"/>
<name>A0A8S1GZ82_9PELO</name>
<evidence type="ECO:0000313" key="5">
    <source>
        <dbReference type="Proteomes" id="UP000835052"/>
    </source>
</evidence>
<dbReference type="EMBL" id="CAJGYM010000004">
    <property type="protein sequence ID" value="CAD6186370.1"/>
    <property type="molecule type" value="Genomic_DNA"/>
</dbReference>
<feature type="domain" description="Galectin" evidence="3">
    <location>
        <begin position="40"/>
        <end position="180"/>
    </location>
</feature>
<reference evidence="4" key="1">
    <citation type="submission" date="2020-10" db="EMBL/GenBank/DDBJ databases">
        <authorList>
            <person name="Kikuchi T."/>
        </authorList>
    </citation>
    <scope>NUCLEOTIDE SEQUENCE</scope>
    <source>
        <strain evidence="4">NKZ352</strain>
    </source>
</reference>
<dbReference type="SUPFAM" id="SSF49899">
    <property type="entry name" value="Concanavalin A-like lectins/glucanases"/>
    <property type="match status" value="1"/>
</dbReference>
<keyword evidence="2" id="KW-0732">Signal</keyword>
<evidence type="ECO:0000313" key="4">
    <source>
        <dbReference type="EMBL" id="CAD6186370.1"/>
    </source>
</evidence>
<feature type="chain" id="PRO_5035755165" description="Galectin domain-containing protein" evidence="2">
    <location>
        <begin position="17"/>
        <end position="180"/>
    </location>
</feature>
<dbReference type="InterPro" id="IPR001079">
    <property type="entry name" value="Galectin_CRD"/>
</dbReference>
<evidence type="ECO:0000256" key="1">
    <source>
        <dbReference type="ARBA" id="ARBA00022734"/>
    </source>
</evidence>
<sequence>MLKIVVFAAFIATAEAKLIRRLHCSPPDAPMTILPEEFPISLAFERPLKNGDRFRFSFVFNSDGEDDSTIDVQQYGNVPTFITLHLRFRSDEKRLVINAHEVTGIWQQGKEKSVPWKDHWRPNATITIEIRYMNTIFEIYEVTPNGAQLLTKFSNTVIRHDMFTTSGKAFSLNAVQLVCV</sequence>
<keyword evidence="5" id="KW-1185">Reference proteome</keyword>
<organism evidence="4 5">
    <name type="scientific">Caenorhabditis auriculariae</name>
    <dbReference type="NCBI Taxonomy" id="2777116"/>
    <lineage>
        <taxon>Eukaryota</taxon>
        <taxon>Metazoa</taxon>
        <taxon>Ecdysozoa</taxon>
        <taxon>Nematoda</taxon>
        <taxon>Chromadorea</taxon>
        <taxon>Rhabditida</taxon>
        <taxon>Rhabditina</taxon>
        <taxon>Rhabditomorpha</taxon>
        <taxon>Rhabditoidea</taxon>
        <taxon>Rhabditidae</taxon>
        <taxon>Peloderinae</taxon>
        <taxon>Caenorhabditis</taxon>
    </lineage>
</organism>
<evidence type="ECO:0000259" key="3">
    <source>
        <dbReference type="PROSITE" id="PS51304"/>
    </source>
</evidence>
<dbReference type="Gene3D" id="2.60.120.200">
    <property type="match status" value="1"/>
</dbReference>
<comment type="caution">
    <text evidence="4">The sequence shown here is derived from an EMBL/GenBank/DDBJ whole genome shotgun (WGS) entry which is preliminary data.</text>
</comment>
<dbReference type="InterPro" id="IPR013320">
    <property type="entry name" value="ConA-like_dom_sf"/>
</dbReference>
<evidence type="ECO:0000256" key="2">
    <source>
        <dbReference type="SAM" id="SignalP"/>
    </source>
</evidence>
<dbReference type="Proteomes" id="UP000835052">
    <property type="component" value="Unassembled WGS sequence"/>
</dbReference>
<protein>
    <recommendedName>
        <fullName evidence="3">Galectin domain-containing protein</fullName>
    </recommendedName>
</protein>
<dbReference type="AlphaFoldDB" id="A0A8S1GZ82"/>
<feature type="signal peptide" evidence="2">
    <location>
        <begin position="1"/>
        <end position="16"/>
    </location>
</feature>
<keyword evidence="1" id="KW-0430">Lectin</keyword>
<gene>
    <name evidence="4" type="ORF">CAUJ_LOCUS2289</name>
</gene>